<keyword evidence="3" id="KW-0255">Endonuclease</keyword>
<keyword evidence="5" id="KW-1015">Disulfide bond</keyword>
<evidence type="ECO:0000256" key="5">
    <source>
        <dbReference type="ARBA" id="ARBA00023157"/>
    </source>
</evidence>
<dbReference type="OrthoDB" id="267579at2"/>
<keyword evidence="2" id="KW-0479">Metal-binding</keyword>
<accession>A0A4R6IHD9</accession>
<evidence type="ECO:0000256" key="4">
    <source>
        <dbReference type="ARBA" id="ARBA00022801"/>
    </source>
</evidence>
<keyword evidence="1" id="KW-0540">Nuclease</keyword>
<keyword evidence="4" id="KW-0378">Hydrolase</keyword>
<evidence type="ECO:0000256" key="6">
    <source>
        <dbReference type="ARBA" id="ARBA00023180"/>
    </source>
</evidence>
<dbReference type="EMBL" id="SNWM01000003">
    <property type="protein sequence ID" value="TDO21436.1"/>
    <property type="molecule type" value="Genomic_DNA"/>
</dbReference>
<dbReference type="AlphaFoldDB" id="A0A4R6IHD9"/>
<dbReference type="GO" id="GO:0006308">
    <property type="term" value="P:DNA catabolic process"/>
    <property type="evidence" value="ECO:0007669"/>
    <property type="project" value="InterPro"/>
</dbReference>
<dbReference type="PANTHER" id="PTHR33146:SF26">
    <property type="entry name" value="ENDONUCLEASE 4"/>
    <property type="match status" value="1"/>
</dbReference>
<gene>
    <name evidence="7" type="ORF">CLV32_2541</name>
</gene>
<dbReference type="Pfam" id="PF02265">
    <property type="entry name" value="S1-P1_nuclease"/>
    <property type="match status" value="1"/>
</dbReference>
<proteinExistence type="predicted"/>
<dbReference type="PANTHER" id="PTHR33146">
    <property type="entry name" value="ENDONUCLEASE 4"/>
    <property type="match status" value="1"/>
</dbReference>
<sequence length="265" mass="29896">MNMLKKIKISLLAIGLFYVPLQASAWGIIGHRVVGQVADYYLTAKARKGVQSVLGSETLAMSANWPDFIKSDTAFNYLSSWHYVNLPEGLDQKGVFNFLETEKTANIYNKIPEMVATLKSSKSTAAEKKMAMRLLVHLMGDLHQPMHTARKDDLGGNKVTVTWFGQKSNLHRVWDEQLVDYQQLSYTEFAAAVNHPTAAQLTEWRAASLKQDVYESYMLCNKIYATTKADDKLSYRYNFDYADALYTQLAKGGVRLAALINAIYK</sequence>
<comment type="caution">
    <text evidence="7">The sequence shown here is derived from an EMBL/GenBank/DDBJ whole genome shotgun (WGS) entry which is preliminary data.</text>
</comment>
<dbReference type="GO" id="GO:0003676">
    <property type="term" value="F:nucleic acid binding"/>
    <property type="evidence" value="ECO:0007669"/>
    <property type="project" value="InterPro"/>
</dbReference>
<organism evidence="7 8">
    <name type="scientific">Pedobacter duraquae</name>
    <dbReference type="NCBI Taxonomy" id="425511"/>
    <lineage>
        <taxon>Bacteria</taxon>
        <taxon>Pseudomonadati</taxon>
        <taxon>Bacteroidota</taxon>
        <taxon>Sphingobacteriia</taxon>
        <taxon>Sphingobacteriales</taxon>
        <taxon>Sphingobacteriaceae</taxon>
        <taxon>Pedobacter</taxon>
    </lineage>
</organism>
<reference evidence="7 8" key="1">
    <citation type="submission" date="2019-03" db="EMBL/GenBank/DDBJ databases">
        <title>Genomic Encyclopedia of Archaeal and Bacterial Type Strains, Phase II (KMG-II): from individual species to whole genera.</title>
        <authorList>
            <person name="Goeker M."/>
        </authorList>
    </citation>
    <scope>NUCLEOTIDE SEQUENCE [LARGE SCALE GENOMIC DNA]</scope>
    <source>
        <strain evidence="7 8">DSM 19034</strain>
    </source>
</reference>
<dbReference type="CDD" id="cd11010">
    <property type="entry name" value="S1-P1_nuclease"/>
    <property type="match status" value="1"/>
</dbReference>
<dbReference type="Proteomes" id="UP000295499">
    <property type="component" value="Unassembled WGS sequence"/>
</dbReference>
<dbReference type="Gene3D" id="1.10.575.10">
    <property type="entry name" value="P1 Nuclease"/>
    <property type="match status" value="1"/>
</dbReference>
<protein>
    <submittedName>
        <fullName evidence="7">S1/P1 nuclease</fullName>
    </submittedName>
</protein>
<evidence type="ECO:0000256" key="3">
    <source>
        <dbReference type="ARBA" id="ARBA00022759"/>
    </source>
</evidence>
<dbReference type="InterPro" id="IPR008947">
    <property type="entry name" value="PLipase_C/P1_nuclease_dom_sf"/>
</dbReference>
<name>A0A4R6IHD9_9SPHI</name>
<dbReference type="RefSeq" id="WP_133555937.1">
    <property type="nucleotide sequence ID" value="NZ_SNWM01000003.1"/>
</dbReference>
<keyword evidence="6" id="KW-0325">Glycoprotein</keyword>
<dbReference type="GO" id="GO:0046872">
    <property type="term" value="F:metal ion binding"/>
    <property type="evidence" value="ECO:0007669"/>
    <property type="project" value="UniProtKB-KW"/>
</dbReference>
<dbReference type="InterPro" id="IPR003154">
    <property type="entry name" value="S1/P1nuclease"/>
</dbReference>
<dbReference type="GO" id="GO:0016788">
    <property type="term" value="F:hydrolase activity, acting on ester bonds"/>
    <property type="evidence" value="ECO:0007669"/>
    <property type="project" value="InterPro"/>
</dbReference>
<evidence type="ECO:0000256" key="1">
    <source>
        <dbReference type="ARBA" id="ARBA00022722"/>
    </source>
</evidence>
<evidence type="ECO:0000256" key="2">
    <source>
        <dbReference type="ARBA" id="ARBA00022723"/>
    </source>
</evidence>
<evidence type="ECO:0000313" key="7">
    <source>
        <dbReference type="EMBL" id="TDO21436.1"/>
    </source>
</evidence>
<dbReference type="GO" id="GO:0004519">
    <property type="term" value="F:endonuclease activity"/>
    <property type="evidence" value="ECO:0007669"/>
    <property type="project" value="UniProtKB-KW"/>
</dbReference>
<dbReference type="SUPFAM" id="SSF48537">
    <property type="entry name" value="Phospholipase C/P1 nuclease"/>
    <property type="match status" value="1"/>
</dbReference>
<evidence type="ECO:0000313" key="8">
    <source>
        <dbReference type="Proteomes" id="UP000295499"/>
    </source>
</evidence>
<keyword evidence="8" id="KW-1185">Reference proteome</keyword>